<gene>
    <name evidence="1" type="ORF">BJX67DRAFT_13640</name>
</gene>
<evidence type="ECO:0000313" key="1">
    <source>
        <dbReference type="EMBL" id="KAL2872618.1"/>
    </source>
</evidence>
<reference evidence="1 2" key="1">
    <citation type="submission" date="2024-07" db="EMBL/GenBank/DDBJ databases">
        <title>Section-level genome sequencing and comparative genomics of Aspergillus sections Usti and Cavernicolus.</title>
        <authorList>
            <consortium name="Lawrence Berkeley National Laboratory"/>
            <person name="Nybo J.L."/>
            <person name="Vesth T.C."/>
            <person name="Theobald S."/>
            <person name="Frisvad J.C."/>
            <person name="Larsen T.O."/>
            <person name="Kjaerboelling I."/>
            <person name="Rothschild-Mancinelli K."/>
            <person name="Lyhne E.K."/>
            <person name="Kogle M.E."/>
            <person name="Barry K."/>
            <person name="Clum A."/>
            <person name="Na H."/>
            <person name="Ledsgaard L."/>
            <person name="Lin J."/>
            <person name="Lipzen A."/>
            <person name="Kuo A."/>
            <person name="Riley R."/>
            <person name="Mondo S."/>
            <person name="Labutti K."/>
            <person name="Haridas S."/>
            <person name="Pangalinan J."/>
            <person name="Salamov A.A."/>
            <person name="Simmons B.A."/>
            <person name="Magnuson J.K."/>
            <person name="Chen J."/>
            <person name="Drula E."/>
            <person name="Henrissat B."/>
            <person name="Wiebenga A."/>
            <person name="Lubbers R.J."/>
            <person name="Gomes A.C."/>
            <person name="Macurrencykelacurrency M.R."/>
            <person name="Stajich J."/>
            <person name="Grigoriev I.V."/>
            <person name="Mortensen U.H."/>
            <person name="De Vries R.P."/>
            <person name="Baker S.E."/>
            <person name="Andersen M.R."/>
        </authorList>
    </citation>
    <scope>NUCLEOTIDE SEQUENCE [LARGE SCALE GENOMIC DNA]</scope>
    <source>
        <strain evidence="1 2">CBS 449.75</strain>
    </source>
</reference>
<dbReference type="EMBL" id="JBFXLQ010000001">
    <property type="protein sequence ID" value="KAL2872618.1"/>
    <property type="molecule type" value="Genomic_DNA"/>
</dbReference>
<dbReference type="GeneID" id="98139666"/>
<sequence length="75" mass="8108">MTATSALHGRFAVVWLKHAFFFFSQQAFSRRCGDSGFCTLAWVGFVVASRISAPMSRAGHSTDYGPVDGLFCLGA</sequence>
<proteinExistence type="predicted"/>
<dbReference type="RefSeq" id="XP_070891596.1">
    <property type="nucleotide sequence ID" value="XM_071024594.1"/>
</dbReference>
<keyword evidence="2" id="KW-1185">Reference proteome</keyword>
<protein>
    <recommendedName>
        <fullName evidence="3">Secreted protein</fullName>
    </recommendedName>
</protein>
<evidence type="ECO:0008006" key="3">
    <source>
        <dbReference type="Google" id="ProtNLM"/>
    </source>
</evidence>
<comment type="caution">
    <text evidence="1">The sequence shown here is derived from an EMBL/GenBank/DDBJ whole genome shotgun (WGS) entry which is preliminary data.</text>
</comment>
<name>A0ABR4M7S2_9EURO</name>
<evidence type="ECO:0000313" key="2">
    <source>
        <dbReference type="Proteomes" id="UP001610432"/>
    </source>
</evidence>
<organism evidence="1 2">
    <name type="scientific">Aspergillus lucknowensis</name>
    <dbReference type="NCBI Taxonomy" id="176173"/>
    <lineage>
        <taxon>Eukaryota</taxon>
        <taxon>Fungi</taxon>
        <taxon>Dikarya</taxon>
        <taxon>Ascomycota</taxon>
        <taxon>Pezizomycotina</taxon>
        <taxon>Eurotiomycetes</taxon>
        <taxon>Eurotiomycetidae</taxon>
        <taxon>Eurotiales</taxon>
        <taxon>Aspergillaceae</taxon>
        <taxon>Aspergillus</taxon>
        <taxon>Aspergillus subgen. Nidulantes</taxon>
    </lineage>
</organism>
<dbReference type="Proteomes" id="UP001610432">
    <property type="component" value="Unassembled WGS sequence"/>
</dbReference>
<accession>A0ABR4M7S2</accession>